<proteinExistence type="inferred from homology"/>
<protein>
    <submittedName>
        <fullName evidence="4">PhzF family phenazine biosynthesis protein</fullName>
    </submittedName>
</protein>
<evidence type="ECO:0000256" key="3">
    <source>
        <dbReference type="PIRSR" id="PIRSR016184-1"/>
    </source>
</evidence>
<dbReference type="RefSeq" id="WP_179813707.1">
    <property type="nucleotide sequence ID" value="NZ_JACBZD010000001.1"/>
</dbReference>
<gene>
    <name evidence="4" type="ORF">FHU37_001812</name>
</gene>
<dbReference type="GO" id="GO:0016853">
    <property type="term" value="F:isomerase activity"/>
    <property type="evidence" value="ECO:0007669"/>
    <property type="project" value="UniProtKB-KW"/>
</dbReference>
<dbReference type="EMBL" id="JACBZD010000001">
    <property type="protein sequence ID" value="NYI04869.1"/>
    <property type="molecule type" value="Genomic_DNA"/>
</dbReference>
<dbReference type="Pfam" id="PF02567">
    <property type="entry name" value="PhzC-PhzF"/>
    <property type="match status" value="1"/>
</dbReference>
<organism evidence="4 5">
    <name type="scientific">Allostreptomyces psammosilenae</name>
    <dbReference type="NCBI Taxonomy" id="1892865"/>
    <lineage>
        <taxon>Bacteria</taxon>
        <taxon>Bacillati</taxon>
        <taxon>Actinomycetota</taxon>
        <taxon>Actinomycetes</taxon>
        <taxon>Kitasatosporales</taxon>
        <taxon>Streptomycetaceae</taxon>
        <taxon>Allostreptomyces</taxon>
    </lineage>
</organism>
<comment type="similarity">
    <text evidence="1">Belongs to the PhzF family.</text>
</comment>
<evidence type="ECO:0000256" key="2">
    <source>
        <dbReference type="ARBA" id="ARBA00023235"/>
    </source>
</evidence>
<dbReference type="PIRSF" id="PIRSF016184">
    <property type="entry name" value="PhzC_PhzF"/>
    <property type="match status" value="1"/>
</dbReference>
<dbReference type="Gene3D" id="3.10.310.10">
    <property type="entry name" value="Diaminopimelate Epimerase, Chain A, domain 1"/>
    <property type="match status" value="2"/>
</dbReference>
<keyword evidence="5" id="KW-1185">Reference proteome</keyword>
<dbReference type="GO" id="GO:0005737">
    <property type="term" value="C:cytoplasm"/>
    <property type="evidence" value="ECO:0007669"/>
    <property type="project" value="TreeGrafter"/>
</dbReference>
<evidence type="ECO:0000313" key="5">
    <source>
        <dbReference type="Proteomes" id="UP000567795"/>
    </source>
</evidence>
<dbReference type="NCBIfam" id="TIGR00654">
    <property type="entry name" value="PhzF_family"/>
    <property type="match status" value="1"/>
</dbReference>
<name>A0A852ZR63_9ACTN</name>
<feature type="active site" evidence="3">
    <location>
        <position position="54"/>
    </location>
</feature>
<dbReference type="Proteomes" id="UP000567795">
    <property type="component" value="Unassembled WGS sequence"/>
</dbReference>
<sequence length="281" mass="29047">MSTPATSPTATRIRVVDAFTDRPFAGNPAAVVILDGPVAEDWMRGVAAEMNLSETAFAHPVDQDDADWSLRWFTPAVEVNLCGHATVATAHALAEDGHAGPFRFTTRGGLLGAEVAADGAVTLDFPARPTTDTPVPPGLAAALGAQPLRTARGGDDDLLVEVADEATVRALRPDITALAALGGRGVIVTAAADEGGPYHFVSRFFAPNVGVAEDPVTGSAHTALAPYWAQRLGTRRLTAYQASARGGRLELELRGDRVAITGRAVTVLDAVLRGAAAAPSA</sequence>
<keyword evidence="2" id="KW-0413">Isomerase</keyword>
<evidence type="ECO:0000256" key="1">
    <source>
        <dbReference type="ARBA" id="ARBA00008270"/>
    </source>
</evidence>
<dbReference type="InterPro" id="IPR003719">
    <property type="entry name" value="Phenazine_PhzF-like"/>
</dbReference>
<dbReference type="PANTHER" id="PTHR13774:SF17">
    <property type="entry name" value="PHENAZINE BIOSYNTHESIS-LIKE DOMAIN-CONTAINING PROTEIN"/>
    <property type="match status" value="1"/>
</dbReference>
<comment type="caution">
    <text evidence="4">The sequence shown here is derived from an EMBL/GenBank/DDBJ whole genome shotgun (WGS) entry which is preliminary data.</text>
</comment>
<reference evidence="4 5" key="1">
    <citation type="submission" date="2020-07" db="EMBL/GenBank/DDBJ databases">
        <title>Sequencing the genomes of 1000 actinobacteria strains.</title>
        <authorList>
            <person name="Klenk H.-P."/>
        </authorList>
    </citation>
    <scope>NUCLEOTIDE SEQUENCE [LARGE SCALE GENOMIC DNA]</scope>
    <source>
        <strain evidence="4 5">DSM 42178</strain>
    </source>
</reference>
<dbReference type="PANTHER" id="PTHR13774">
    <property type="entry name" value="PHENAZINE BIOSYNTHESIS PROTEIN"/>
    <property type="match status" value="1"/>
</dbReference>
<accession>A0A852ZR63</accession>
<dbReference type="AlphaFoldDB" id="A0A852ZR63"/>
<evidence type="ECO:0000313" key="4">
    <source>
        <dbReference type="EMBL" id="NYI04869.1"/>
    </source>
</evidence>
<dbReference type="SUPFAM" id="SSF54506">
    <property type="entry name" value="Diaminopimelate epimerase-like"/>
    <property type="match status" value="1"/>
</dbReference>